<feature type="region of interest" description="Disordered" evidence="4">
    <location>
        <begin position="1"/>
        <end position="40"/>
    </location>
</feature>
<sequence length="228" mass="25494">MSGRGGGGRGGRGGRGGGRGGFGRGRGSFGGPSLPPGVDFRDIQASMAAPSAQYPPMDIPSMTPLEARESKAVQYQVEIVERMKGGKYWIVEEQSKRNNEIERWFDHLRQKEKIEVKIGLRAEDLNQEFFPASLWDGYFNPTKKQRVVEPKKQKRKRKLDIDALGIDDKDGEGKANDDDLDDDEEEQQDDYDVEDLEGGDDYEANYFDNGEADDDDDGNDDGDRGDYD</sequence>
<dbReference type="GeneID" id="63685192"/>
<dbReference type="GO" id="GO:0006383">
    <property type="term" value="P:transcription by RNA polymerase III"/>
    <property type="evidence" value="ECO:0007669"/>
    <property type="project" value="UniProtKB-UniRule"/>
</dbReference>
<feature type="compositionally biased region" description="Basic and acidic residues" evidence="4">
    <location>
        <begin position="166"/>
        <end position="177"/>
    </location>
</feature>
<feature type="compositionally biased region" description="Acidic residues" evidence="4">
    <location>
        <begin position="210"/>
        <end position="220"/>
    </location>
</feature>
<dbReference type="RefSeq" id="XP_040629260.1">
    <property type="nucleotide sequence ID" value="XM_040770130.1"/>
</dbReference>
<evidence type="ECO:0000256" key="3">
    <source>
        <dbReference type="ARBA" id="ARBA00023242"/>
    </source>
</evidence>
<feature type="compositionally biased region" description="Gly residues" evidence="4">
    <location>
        <begin position="1"/>
        <end position="30"/>
    </location>
</feature>
<proteinExistence type="inferred from homology"/>
<protein>
    <submittedName>
        <fullName evidence="5">Uncharacterized protein</fullName>
    </submittedName>
</protein>
<name>M5FWN8_DACPD</name>
<organism evidence="5 6">
    <name type="scientific">Dacryopinax primogenitus (strain DJM 731)</name>
    <name type="common">Brown rot fungus</name>
    <dbReference type="NCBI Taxonomy" id="1858805"/>
    <lineage>
        <taxon>Eukaryota</taxon>
        <taxon>Fungi</taxon>
        <taxon>Dikarya</taxon>
        <taxon>Basidiomycota</taxon>
        <taxon>Agaricomycotina</taxon>
        <taxon>Dacrymycetes</taxon>
        <taxon>Dacrymycetales</taxon>
        <taxon>Dacrymycetaceae</taxon>
        <taxon>Dacryopinax</taxon>
    </lineage>
</organism>
<feature type="region of interest" description="Disordered" evidence="4">
    <location>
        <begin position="146"/>
        <end position="228"/>
    </location>
</feature>
<dbReference type="Proteomes" id="UP000030653">
    <property type="component" value="Unassembled WGS sequence"/>
</dbReference>
<comment type="subcellular location">
    <subcellularLocation>
        <location evidence="1">Nucleus</location>
    </subcellularLocation>
</comment>
<evidence type="ECO:0000313" key="6">
    <source>
        <dbReference type="Proteomes" id="UP000030653"/>
    </source>
</evidence>
<dbReference type="Pfam" id="PF11705">
    <property type="entry name" value="RNA_pol_3_Rpc31"/>
    <property type="match status" value="1"/>
</dbReference>
<evidence type="ECO:0000256" key="1">
    <source>
        <dbReference type="ARBA" id="ARBA00004123"/>
    </source>
</evidence>
<comment type="similarity">
    <text evidence="2">Belongs to the eukaryotic RPC7 RNA polymerase subunit family.</text>
</comment>
<dbReference type="OrthoDB" id="5377312at2759"/>
<reference evidence="5 6" key="1">
    <citation type="journal article" date="2012" name="Science">
        <title>The Paleozoic origin of enzymatic lignin decomposition reconstructed from 31 fungal genomes.</title>
        <authorList>
            <person name="Floudas D."/>
            <person name="Binder M."/>
            <person name="Riley R."/>
            <person name="Barry K."/>
            <person name="Blanchette R.A."/>
            <person name="Henrissat B."/>
            <person name="Martinez A.T."/>
            <person name="Otillar R."/>
            <person name="Spatafora J.W."/>
            <person name="Yadav J.S."/>
            <person name="Aerts A."/>
            <person name="Benoit I."/>
            <person name="Boyd A."/>
            <person name="Carlson A."/>
            <person name="Copeland A."/>
            <person name="Coutinho P.M."/>
            <person name="de Vries R.P."/>
            <person name="Ferreira P."/>
            <person name="Findley K."/>
            <person name="Foster B."/>
            <person name="Gaskell J."/>
            <person name="Glotzer D."/>
            <person name="Gorecki P."/>
            <person name="Heitman J."/>
            <person name="Hesse C."/>
            <person name="Hori C."/>
            <person name="Igarashi K."/>
            <person name="Jurgens J.A."/>
            <person name="Kallen N."/>
            <person name="Kersten P."/>
            <person name="Kohler A."/>
            <person name="Kuees U."/>
            <person name="Kumar T.K.A."/>
            <person name="Kuo A."/>
            <person name="LaButti K."/>
            <person name="Larrondo L.F."/>
            <person name="Lindquist E."/>
            <person name="Ling A."/>
            <person name="Lombard V."/>
            <person name="Lucas S."/>
            <person name="Lundell T."/>
            <person name="Martin R."/>
            <person name="McLaughlin D.J."/>
            <person name="Morgenstern I."/>
            <person name="Morin E."/>
            <person name="Murat C."/>
            <person name="Nagy L.G."/>
            <person name="Nolan M."/>
            <person name="Ohm R.A."/>
            <person name="Patyshakuliyeva A."/>
            <person name="Rokas A."/>
            <person name="Ruiz-Duenas F.J."/>
            <person name="Sabat G."/>
            <person name="Salamov A."/>
            <person name="Samejima M."/>
            <person name="Schmutz J."/>
            <person name="Slot J.C."/>
            <person name="St John F."/>
            <person name="Stenlid J."/>
            <person name="Sun H."/>
            <person name="Sun S."/>
            <person name="Syed K."/>
            <person name="Tsang A."/>
            <person name="Wiebenga A."/>
            <person name="Young D."/>
            <person name="Pisabarro A."/>
            <person name="Eastwood D.C."/>
            <person name="Martin F."/>
            <person name="Cullen D."/>
            <person name="Grigoriev I.V."/>
            <person name="Hibbett D.S."/>
        </authorList>
    </citation>
    <scope>NUCLEOTIDE SEQUENCE [LARGE SCALE GENOMIC DNA]</scope>
    <source>
        <strain evidence="5 6">DJM-731 SS1</strain>
    </source>
</reference>
<evidence type="ECO:0000256" key="4">
    <source>
        <dbReference type="SAM" id="MobiDB-lite"/>
    </source>
</evidence>
<dbReference type="PANTHER" id="PTHR15367">
    <property type="entry name" value="DNA-DIRECTED RNA POLYMERASE III"/>
    <property type="match status" value="1"/>
</dbReference>
<accession>M5FWN8</accession>
<evidence type="ECO:0000313" key="5">
    <source>
        <dbReference type="EMBL" id="EJU02366.1"/>
    </source>
</evidence>
<feature type="compositionally biased region" description="Acidic residues" evidence="4">
    <location>
        <begin position="178"/>
        <end position="203"/>
    </location>
</feature>
<dbReference type="EMBL" id="JH795862">
    <property type="protein sequence ID" value="EJU02366.1"/>
    <property type="molecule type" value="Genomic_DNA"/>
</dbReference>
<dbReference type="InterPro" id="IPR024661">
    <property type="entry name" value="RNA_pol_III_Rpc31"/>
</dbReference>
<keyword evidence="3" id="KW-0539">Nucleus</keyword>
<dbReference type="AlphaFoldDB" id="M5FWN8"/>
<dbReference type="GO" id="GO:0005666">
    <property type="term" value="C:RNA polymerase III complex"/>
    <property type="evidence" value="ECO:0007669"/>
    <property type="project" value="UniProtKB-UniRule"/>
</dbReference>
<keyword evidence="6" id="KW-1185">Reference proteome</keyword>
<dbReference type="OMA" id="KDLHAPF"/>
<dbReference type="PANTHER" id="PTHR15367:SF2">
    <property type="entry name" value="DNA-DIRECTED RNA POLYMERASE III SUBUNIT"/>
    <property type="match status" value="1"/>
</dbReference>
<gene>
    <name evidence="5" type="ORF">DACRYDRAFT_116076</name>
</gene>
<evidence type="ECO:0000256" key="2">
    <source>
        <dbReference type="ARBA" id="ARBA00008352"/>
    </source>
</evidence>
<dbReference type="STRING" id="1858805.M5FWN8"/>
<dbReference type="HOGENOM" id="CLU_090092_0_0_1"/>